<sequence>MGDYLSSPLGKTTLKPSISRRLYPDYASQFDHLFYVVVGIDVSGGSSTRLRAYIANHFYVTKERCDAFIQMLVHGQTLLMESMQQLSLGRPIHSMDYWGSQMAGPYYPGGQDKFCQGEGTSIAVASNNDDEDEKQQIKRAEDATMHNEDEED</sequence>
<comment type="caution">
    <text evidence="2">The sequence shown here is derived from an EMBL/GenBank/DDBJ whole genome shotgun (WGS) entry which is preliminary data.</text>
</comment>
<name>A0AAN9XD38_PSOTE</name>
<organism evidence="2 3">
    <name type="scientific">Psophocarpus tetragonolobus</name>
    <name type="common">Winged bean</name>
    <name type="synonym">Dolichos tetragonolobus</name>
    <dbReference type="NCBI Taxonomy" id="3891"/>
    <lineage>
        <taxon>Eukaryota</taxon>
        <taxon>Viridiplantae</taxon>
        <taxon>Streptophyta</taxon>
        <taxon>Embryophyta</taxon>
        <taxon>Tracheophyta</taxon>
        <taxon>Spermatophyta</taxon>
        <taxon>Magnoliopsida</taxon>
        <taxon>eudicotyledons</taxon>
        <taxon>Gunneridae</taxon>
        <taxon>Pentapetalae</taxon>
        <taxon>rosids</taxon>
        <taxon>fabids</taxon>
        <taxon>Fabales</taxon>
        <taxon>Fabaceae</taxon>
        <taxon>Papilionoideae</taxon>
        <taxon>50 kb inversion clade</taxon>
        <taxon>NPAAA clade</taxon>
        <taxon>indigoferoid/millettioid clade</taxon>
        <taxon>Phaseoleae</taxon>
        <taxon>Psophocarpus</taxon>
    </lineage>
</organism>
<protein>
    <submittedName>
        <fullName evidence="2">Uncharacterized protein</fullName>
    </submittedName>
</protein>
<feature type="compositionally biased region" description="Basic and acidic residues" evidence="1">
    <location>
        <begin position="134"/>
        <end position="152"/>
    </location>
</feature>
<feature type="region of interest" description="Disordered" evidence="1">
    <location>
        <begin position="124"/>
        <end position="152"/>
    </location>
</feature>
<gene>
    <name evidence="2" type="ORF">VNO78_22943</name>
</gene>
<dbReference type="Proteomes" id="UP001386955">
    <property type="component" value="Unassembled WGS sequence"/>
</dbReference>
<reference evidence="2 3" key="1">
    <citation type="submission" date="2024-01" db="EMBL/GenBank/DDBJ databases">
        <title>The genomes of 5 underutilized Papilionoideae crops provide insights into root nodulation and disease resistanc.</title>
        <authorList>
            <person name="Jiang F."/>
        </authorList>
    </citation>
    <scope>NUCLEOTIDE SEQUENCE [LARGE SCALE GENOMIC DNA]</scope>
    <source>
        <strain evidence="2">DUOXIRENSHENG_FW03</strain>
        <tissue evidence="2">Leaves</tissue>
    </source>
</reference>
<evidence type="ECO:0000256" key="1">
    <source>
        <dbReference type="SAM" id="MobiDB-lite"/>
    </source>
</evidence>
<evidence type="ECO:0000313" key="2">
    <source>
        <dbReference type="EMBL" id="KAK7388137.1"/>
    </source>
</evidence>
<evidence type="ECO:0000313" key="3">
    <source>
        <dbReference type="Proteomes" id="UP001386955"/>
    </source>
</evidence>
<dbReference type="AlphaFoldDB" id="A0AAN9XD38"/>
<keyword evidence="3" id="KW-1185">Reference proteome</keyword>
<accession>A0AAN9XD38</accession>
<dbReference type="EMBL" id="JAYMYS010000006">
    <property type="protein sequence ID" value="KAK7388137.1"/>
    <property type="molecule type" value="Genomic_DNA"/>
</dbReference>
<proteinExistence type="predicted"/>